<keyword evidence="6" id="KW-0256">Endoplasmic reticulum</keyword>
<dbReference type="CDD" id="cd14824">
    <property type="entry name" value="Longin"/>
    <property type="match status" value="1"/>
</dbReference>
<comment type="caution">
    <text evidence="16">The sequence shown here is derived from an EMBL/GenBank/DDBJ whole genome shotgun (WGS) entry which is preliminary data.</text>
</comment>
<keyword evidence="10 12" id="KW-0175">Coiled coil</keyword>
<evidence type="ECO:0000256" key="4">
    <source>
        <dbReference type="ARBA" id="ARBA00022448"/>
    </source>
</evidence>
<evidence type="ECO:0000259" key="14">
    <source>
        <dbReference type="PROSITE" id="PS50859"/>
    </source>
</evidence>
<dbReference type="Gene3D" id="1.20.5.110">
    <property type="match status" value="1"/>
</dbReference>
<feature type="domain" description="V-SNARE coiled-coil homology" evidence="15">
    <location>
        <begin position="148"/>
        <end position="208"/>
    </location>
</feature>
<dbReference type="SMART" id="SM01270">
    <property type="entry name" value="Longin"/>
    <property type="match status" value="1"/>
</dbReference>
<proteinExistence type="inferred from homology"/>
<evidence type="ECO:0000256" key="9">
    <source>
        <dbReference type="ARBA" id="ARBA00023034"/>
    </source>
</evidence>
<feature type="domain" description="Longin" evidence="14">
    <location>
        <begin position="6"/>
        <end position="133"/>
    </location>
</feature>
<dbReference type="OrthoDB" id="1719357at2759"/>
<evidence type="ECO:0000256" key="10">
    <source>
        <dbReference type="ARBA" id="ARBA00023054"/>
    </source>
</evidence>
<dbReference type="SUPFAM" id="SSF64356">
    <property type="entry name" value="SNARE-like"/>
    <property type="match status" value="1"/>
</dbReference>
<keyword evidence="7" id="KW-0653">Protein transport</keyword>
<evidence type="ECO:0000256" key="6">
    <source>
        <dbReference type="ARBA" id="ARBA00022824"/>
    </source>
</evidence>
<evidence type="ECO:0000259" key="15">
    <source>
        <dbReference type="PROSITE" id="PS50892"/>
    </source>
</evidence>
<organism evidence="16 17">
    <name type="scientific">Cystoisospora suis</name>
    <dbReference type="NCBI Taxonomy" id="483139"/>
    <lineage>
        <taxon>Eukaryota</taxon>
        <taxon>Sar</taxon>
        <taxon>Alveolata</taxon>
        <taxon>Apicomplexa</taxon>
        <taxon>Conoidasida</taxon>
        <taxon>Coccidia</taxon>
        <taxon>Eucoccidiorida</taxon>
        <taxon>Eimeriorina</taxon>
        <taxon>Sarcocystidae</taxon>
        <taxon>Cystoisospora</taxon>
    </lineage>
</organism>
<evidence type="ECO:0000256" key="5">
    <source>
        <dbReference type="ARBA" id="ARBA00022692"/>
    </source>
</evidence>
<dbReference type="Gene3D" id="3.30.450.50">
    <property type="entry name" value="Longin domain"/>
    <property type="match status" value="1"/>
</dbReference>
<sequence length="230" mass="26193">MGEVTFVSRSSDGLLLCETWDDIGTNPQVHALKHQAKQILKRLGHAGGSTSNSKCSIDAGPFKYHYIMEDGVTFLTVCGSSYPKKLAFSFLEDIRAAFQEELQTAFGTHAVDYRSIIETIEKPYYFVKFDRTIQRKKQEYKDPDSSRAIMKLNQSLTEVTGIMRKNIDDILLRGENLEDVERKASDLKDASQKFKGLAKVLSFRALLQQYAPFLVFGLFIVIIFVWKFLL</sequence>
<dbReference type="AlphaFoldDB" id="A0A2C6LA04"/>
<dbReference type="EMBL" id="MIGC01000910">
    <property type="protein sequence ID" value="PHJ23974.1"/>
    <property type="molecule type" value="Genomic_DNA"/>
</dbReference>
<evidence type="ECO:0000256" key="7">
    <source>
        <dbReference type="ARBA" id="ARBA00022927"/>
    </source>
</evidence>
<name>A0A2C6LA04_9APIC</name>
<dbReference type="PROSITE" id="PS50859">
    <property type="entry name" value="LONGIN"/>
    <property type="match status" value="1"/>
</dbReference>
<dbReference type="RefSeq" id="XP_067925648.1">
    <property type="nucleotide sequence ID" value="XM_068062376.1"/>
</dbReference>
<keyword evidence="11 13" id="KW-0472">Membrane</keyword>
<dbReference type="InterPro" id="IPR042855">
    <property type="entry name" value="V_SNARE_CC"/>
</dbReference>
<evidence type="ECO:0000256" key="2">
    <source>
        <dbReference type="ARBA" id="ARBA00004394"/>
    </source>
</evidence>
<evidence type="ECO:0000256" key="1">
    <source>
        <dbReference type="ARBA" id="ARBA00004163"/>
    </source>
</evidence>
<reference evidence="16 17" key="1">
    <citation type="journal article" date="2017" name="Int. J. Parasitol.">
        <title>The genome of the protozoan parasite Cystoisospora suis and a reverse vaccinology approach to identify vaccine candidates.</title>
        <authorList>
            <person name="Palmieri N."/>
            <person name="Shrestha A."/>
            <person name="Ruttkowski B."/>
            <person name="Beck T."/>
            <person name="Vogl C."/>
            <person name="Tomley F."/>
            <person name="Blake D.P."/>
            <person name="Joachim A."/>
        </authorList>
    </citation>
    <scope>NUCLEOTIDE SEQUENCE [LARGE SCALE GENOMIC DNA]</scope>
    <source>
        <strain evidence="16 17">Wien I</strain>
    </source>
</reference>
<dbReference type="SUPFAM" id="SSF58038">
    <property type="entry name" value="SNARE fusion complex"/>
    <property type="match status" value="1"/>
</dbReference>
<evidence type="ECO:0000256" key="8">
    <source>
        <dbReference type="ARBA" id="ARBA00022989"/>
    </source>
</evidence>
<dbReference type="InterPro" id="IPR010908">
    <property type="entry name" value="Longin_dom"/>
</dbReference>
<evidence type="ECO:0000256" key="12">
    <source>
        <dbReference type="PROSITE-ProRule" id="PRU00290"/>
    </source>
</evidence>
<dbReference type="PANTHER" id="PTHR45837">
    <property type="entry name" value="VESICLE-TRAFFICKING PROTEIN SEC22B"/>
    <property type="match status" value="1"/>
</dbReference>
<evidence type="ECO:0000256" key="3">
    <source>
        <dbReference type="ARBA" id="ARBA00008025"/>
    </source>
</evidence>
<keyword evidence="9" id="KW-0333">Golgi apparatus</keyword>
<dbReference type="GO" id="GO:0006890">
    <property type="term" value="P:retrograde vesicle-mediated transport, Golgi to endoplasmic reticulum"/>
    <property type="evidence" value="ECO:0007669"/>
    <property type="project" value="InterPro"/>
</dbReference>
<keyword evidence="8 13" id="KW-1133">Transmembrane helix</keyword>
<dbReference type="Pfam" id="PF13774">
    <property type="entry name" value="Longin"/>
    <property type="match status" value="1"/>
</dbReference>
<dbReference type="GO" id="GO:0005789">
    <property type="term" value="C:endoplasmic reticulum membrane"/>
    <property type="evidence" value="ECO:0007669"/>
    <property type="project" value="UniProtKB-SubCell"/>
</dbReference>
<dbReference type="Pfam" id="PF00957">
    <property type="entry name" value="Synaptobrevin"/>
    <property type="match status" value="1"/>
</dbReference>
<dbReference type="GO" id="GO:0006888">
    <property type="term" value="P:endoplasmic reticulum to Golgi vesicle-mediated transport"/>
    <property type="evidence" value="ECO:0007669"/>
    <property type="project" value="InterPro"/>
</dbReference>
<evidence type="ECO:0000313" key="16">
    <source>
        <dbReference type="EMBL" id="PHJ23974.1"/>
    </source>
</evidence>
<keyword evidence="17" id="KW-1185">Reference proteome</keyword>
<dbReference type="PROSITE" id="PS50892">
    <property type="entry name" value="V_SNARE"/>
    <property type="match status" value="1"/>
</dbReference>
<dbReference type="GO" id="GO:0005484">
    <property type="term" value="F:SNAP receptor activity"/>
    <property type="evidence" value="ECO:0007669"/>
    <property type="project" value="InterPro"/>
</dbReference>
<dbReference type="InterPro" id="IPR044565">
    <property type="entry name" value="Sec22"/>
</dbReference>
<gene>
    <name evidence="16" type="ORF">CSUI_002174</name>
</gene>
<dbReference type="GO" id="GO:0015031">
    <property type="term" value="P:protein transport"/>
    <property type="evidence" value="ECO:0007669"/>
    <property type="project" value="UniProtKB-KW"/>
</dbReference>
<dbReference type="GeneID" id="94425587"/>
<dbReference type="Proteomes" id="UP000221165">
    <property type="component" value="Unassembled WGS sequence"/>
</dbReference>
<dbReference type="GO" id="GO:0000139">
    <property type="term" value="C:Golgi membrane"/>
    <property type="evidence" value="ECO:0007669"/>
    <property type="project" value="UniProtKB-SubCell"/>
</dbReference>
<comment type="similarity">
    <text evidence="3">Belongs to the synaptobrevin family.</text>
</comment>
<evidence type="ECO:0000313" key="17">
    <source>
        <dbReference type="Proteomes" id="UP000221165"/>
    </source>
</evidence>
<evidence type="ECO:0000256" key="11">
    <source>
        <dbReference type="ARBA" id="ARBA00023136"/>
    </source>
</evidence>
<protein>
    <submittedName>
        <fullName evidence="16">Synaptobrevin family protein</fullName>
    </submittedName>
</protein>
<keyword evidence="5 13" id="KW-0812">Transmembrane</keyword>
<evidence type="ECO:0000256" key="13">
    <source>
        <dbReference type="SAM" id="Phobius"/>
    </source>
</evidence>
<feature type="transmembrane region" description="Helical" evidence="13">
    <location>
        <begin position="210"/>
        <end position="229"/>
    </location>
</feature>
<dbReference type="CDD" id="cd15866">
    <property type="entry name" value="R-SNARE_SEC22"/>
    <property type="match status" value="1"/>
</dbReference>
<dbReference type="VEuPathDB" id="ToxoDB:CSUI_002174"/>
<keyword evidence="4" id="KW-0813">Transport</keyword>
<dbReference type="InterPro" id="IPR011012">
    <property type="entry name" value="Longin-like_dom_sf"/>
</dbReference>
<accession>A0A2C6LA04</accession>
<comment type="subcellular location">
    <subcellularLocation>
        <location evidence="1">Endoplasmic reticulum membrane</location>
        <topology evidence="1">Single-pass type IV membrane protein</topology>
    </subcellularLocation>
    <subcellularLocation>
        <location evidence="2">Golgi apparatus membrane</location>
    </subcellularLocation>
</comment>